<protein>
    <submittedName>
        <fullName evidence="1">Uncharacterized protein</fullName>
    </submittedName>
</protein>
<accession>A0A0C9N8E2</accession>
<evidence type="ECO:0000313" key="1">
    <source>
        <dbReference type="EMBL" id="GAN10913.1"/>
    </source>
</evidence>
<dbReference type="Proteomes" id="UP000053815">
    <property type="component" value="Unassembled WGS sequence"/>
</dbReference>
<keyword evidence="2" id="KW-1185">Reference proteome</keyword>
<sequence>MIPLRLSTCRMMMEMAVSSGVQWYMQESQASLPSSTLTRLSIHIDDQLDIVVSGSAWAYNSTYRSEYYRAITGADSRGSHYVMVWAEHMSNSRSKVKAFFVGAIVVMFKLDIQGVGDELFL</sequence>
<dbReference type="EMBL" id="DF836717">
    <property type="protein sequence ID" value="GAN10913.1"/>
    <property type="molecule type" value="Genomic_DNA"/>
</dbReference>
<evidence type="ECO:0000313" key="2">
    <source>
        <dbReference type="Proteomes" id="UP000053815"/>
    </source>
</evidence>
<gene>
    <name evidence="1" type="ORF">MAM1_0428d10463</name>
</gene>
<dbReference type="STRING" id="91626.A0A0C9N8E2"/>
<name>A0A0C9N8E2_9FUNG</name>
<reference evidence="1" key="1">
    <citation type="submission" date="2014-09" db="EMBL/GenBank/DDBJ databases">
        <title>Draft genome sequence of an oleaginous Mucoromycotina fungus Mucor ambiguus NBRC6742.</title>
        <authorList>
            <person name="Takeda I."/>
            <person name="Yamane N."/>
            <person name="Morita T."/>
            <person name="Tamano K."/>
            <person name="Machida M."/>
            <person name="Baker S."/>
            <person name="Koike H."/>
        </authorList>
    </citation>
    <scope>NUCLEOTIDE SEQUENCE</scope>
    <source>
        <strain evidence="1">NBRC 6742</strain>
    </source>
</reference>
<dbReference type="AlphaFoldDB" id="A0A0C9N8E2"/>
<proteinExistence type="predicted"/>
<organism evidence="1">
    <name type="scientific">Mucor ambiguus</name>
    <dbReference type="NCBI Taxonomy" id="91626"/>
    <lineage>
        <taxon>Eukaryota</taxon>
        <taxon>Fungi</taxon>
        <taxon>Fungi incertae sedis</taxon>
        <taxon>Mucoromycota</taxon>
        <taxon>Mucoromycotina</taxon>
        <taxon>Mucoromycetes</taxon>
        <taxon>Mucorales</taxon>
        <taxon>Mucorineae</taxon>
        <taxon>Mucoraceae</taxon>
        <taxon>Mucor</taxon>
    </lineage>
</organism>